<evidence type="ECO:0000313" key="3">
    <source>
        <dbReference type="Proteomes" id="UP001157006"/>
    </source>
</evidence>
<dbReference type="Pfam" id="PF07734">
    <property type="entry name" value="FBA_1"/>
    <property type="match status" value="1"/>
</dbReference>
<dbReference type="NCBIfam" id="TIGR01640">
    <property type="entry name" value="F_box_assoc_1"/>
    <property type="match status" value="1"/>
</dbReference>
<name>A0AAV1ALU3_VICFA</name>
<evidence type="ECO:0000313" key="2">
    <source>
        <dbReference type="EMBL" id="CAI8610243.1"/>
    </source>
</evidence>
<dbReference type="EMBL" id="OX451739">
    <property type="protein sequence ID" value="CAI8610243.1"/>
    <property type="molecule type" value="Genomic_DNA"/>
</dbReference>
<proteinExistence type="predicted"/>
<feature type="domain" description="F-box associated beta-propeller type 1" evidence="1">
    <location>
        <begin position="68"/>
        <end position="221"/>
    </location>
</feature>
<dbReference type="PANTHER" id="PTHR31672">
    <property type="entry name" value="BNACNNG10540D PROTEIN"/>
    <property type="match status" value="1"/>
</dbReference>
<dbReference type="AlphaFoldDB" id="A0AAV1ALU3"/>
<dbReference type="InterPro" id="IPR050796">
    <property type="entry name" value="SCF_F-box_component"/>
</dbReference>
<dbReference type="InterPro" id="IPR017451">
    <property type="entry name" value="F-box-assoc_interact_dom"/>
</dbReference>
<reference evidence="2 3" key="1">
    <citation type="submission" date="2023-01" db="EMBL/GenBank/DDBJ databases">
        <authorList>
            <person name="Kreplak J."/>
        </authorList>
    </citation>
    <scope>NUCLEOTIDE SEQUENCE [LARGE SCALE GENOMIC DNA]</scope>
</reference>
<evidence type="ECO:0000259" key="1">
    <source>
        <dbReference type="Pfam" id="PF07734"/>
    </source>
</evidence>
<organism evidence="2 3">
    <name type="scientific">Vicia faba</name>
    <name type="common">Broad bean</name>
    <name type="synonym">Faba vulgaris</name>
    <dbReference type="NCBI Taxonomy" id="3906"/>
    <lineage>
        <taxon>Eukaryota</taxon>
        <taxon>Viridiplantae</taxon>
        <taxon>Streptophyta</taxon>
        <taxon>Embryophyta</taxon>
        <taxon>Tracheophyta</taxon>
        <taxon>Spermatophyta</taxon>
        <taxon>Magnoliopsida</taxon>
        <taxon>eudicotyledons</taxon>
        <taxon>Gunneridae</taxon>
        <taxon>Pentapetalae</taxon>
        <taxon>rosids</taxon>
        <taxon>fabids</taxon>
        <taxon>Fabales</taxon>
        <taxon>Fabaceae</taxon>
        <taxon>Papilionoideae</taxon>
        <taxon>50 kb inversion clade</taxon>
        <taxon>NPAAA clade</taxon>
        <taxon>Hologalegina</taxon>
        <taxon>IRL clade</taxon>
        <taxon>Fabeae</taxon>
        <taxon>Vicia</taxon>
    </lineage>
</organism>
<gene>
    <name evidence="2" type="ORF">VFH_IV172400</name>
</gene>
<accession>A0AAV1ALU3</accession>
<dbReference type="PANTHER" id="PTHR31672:SF13">
    <property type="entry name" value="F-BOX PROTEIN CPR30-LIKE"/>
    <property type="match status" value="1"/>
</dbReference>
<dbReference type="InterPro" id="IPR006527">
    <property type="entry name" value="F-box-assoc_dom_typ1"/>
</dbReference>
<keyword evidence="3" id="KW-1185">Reference proteome</keyword>
<dbReference type="Proteomes" id="UP001157006">
    <property type="component" value="Chromosome 4"/>
</dbReference>
<sequence>MMFLPHELVIQILLRLPPQNPIVEFYIYQIQRNPSMSKDRLTVAFHSTLIVSFRSILPMIFKLKGHAEDAEYFYGFGYDDSTEDYLVVSMSHHDYDDPSLHLEYFSLKANAWEEVEGPHFSYTFDDEPKGGSLYKGAIHWLAYCDDLGSDVIVAFDLMERKLSYMHLPRHSNGEQCSGLWVYGEFLSVYAKNNSNVTVEIWVMKEYKVNSSWTKTIVLLVDSISSPNEDFYPLCCTKNGDIFGTDEDDGLVKYDKNGRFLEQHSYSNYNLRCDVTMYIDSLLSLPGDGDNE</sequence>
<protein>
    <recommendedName>
        <fullName evidence="1">F-box associated beta-propeller type 1 domain-containing protein</fullName>
    </recommendedName>
</protein>